<dbReference type="Proteomes" id="UP000694904">
    <property type="component" value="Chromosome 4"/>
</dbReference>
<dbReference type="Pfam" id="PF08565">
    <property type="entry name" value="CDC37_M"/>
    <property type="match status" value="1"/>
</dbReference>
<organism evidence="11 12">
    <name type="scientific">Drosophila arizonae</name>
    <name type="common">Fruit fly</name>
    <dbReference type="NCBI Taxonomy" id="7263"/>
    <lineage>
        <taxon>Eukaryota</taxon>
        <taxon>Metazoa</taxon>
        <taxon>Ecdysozoa</taxon>
        <taxon>Arthropoda</taxon>
        <taxon>Hexapoda</taxon>
        <taxon>Insecta</taxon>
        <taxon>Pterygota</taxon>
        <taxon>Neoptera</taxon>
        <taxon>Endopterygota</taxon>
        <taxon>Diptera</taxon>
        <taxon>Brachycera</taxon>
        <taxon>Muscomorpha</taxon>
        <taxon>Ephydroidea</taxon>
        <taxon>Drosophilidae</taxon>
        <taxon>Drosophila</taxon>
    </lineage>
</organism>
<dbReference type="SMART" id="SM01069">
    <property type="entry name" value="CDC37_C"/>
    <property type="match status" value="1"/>
</dbReference>
<dbReference type="PANTHER" id="PTHR12800:SF4">
    <property type="entry name" value="HSP90 CO-CHAPERONE CDC37"/>
    <property type="match status" value="1"/>
</dbReference>
<dbReference type="InterPro" id="IPR013873">
    <property type="entry name" value="Cdc37_C"/>
</dbReference>
<comment type="similarity">
    <text evidence="2">Belongs to the CDC37 family.</text>
</comment>
<keyword evidence="3" id="KW-0963">Cytoplasm</keyword>
<evidence type="ECO:0000256" key="3">
    <source>
        <dbReference type="ARBA" id="ARBA00022490"/>
    </source>
</evidence>
<reference evidence="11" key="1">
    <citation type="journal article" date="1997" name="Nucleic Acids Res.">
        <title>tRNAscan-SE: a program for improved detection of transfer RNA genes in genomic sequence.</title>
        <authorList>
            <person name="Lowe T.M."/>
            <person name="Eddy S.R."/>
        </authorList>
    </citation>
    <scope>NUCLEOTIDE SEQUENCE [LARGE SCALE GENOMIC DNA]</scope>
</reference>
<dbReference type="Gene3D" id="1.20.58.610">
    <property type="entry name" value="Cdc37, Hsp90 binding domain"/>
    <property type="match status" value="1"/>
</dbReference>
<evidence type="ECO:0000256" key="2">
    <source>
        <dbReference type="ARBA" id="ARBA00006222"/>
    </source>
</evidence>
<keyword evidence="4" id="KW-0143">Chaperone</keyword>
<dbReference type="InterPro" id="IPR038189">
    <property type="entry name" value="Cdc37_Hsp90-bd_sf"/>
</dbReference>
<reference evidence="12" key="3">
    <citation type="submission" date="2025-08" db="UniProtKB">
        <authorList>
            <consortium name="RefSeq"/>
        </authorList>
    </citation>
    <scope>IDENTIFICATION</scope>
    <source>
        <tissue evidence="12">Whole organism</tissue>
    </source>
</reference>
<comment type="subcellular location">
    <subcellularLocation>
        <location evidence="1">Cytoplasm</location>
    </subcellularLocation>
</comment>
<feature type="region of interest" description="Disordered" evidence="7">
    <location>
        <begin position="343"/>
        <end position="395"/>
    </location>
</feature>
<feature type="domain" description="Cdc37 Hsp90 binding" evidence="9">
    <location>
        <begin position="114"/>
        <end position="278"/>
    </location>
</feature>
<dbReference type="InterPro" id="IPR004918">
    <property type="entry name" value="Cdc37"/>
</dbReference>
<sequence>MVDYSKWKNIEISDDEDETHPNIDTPSLFRWRHQARVERMAEAEKEKEELKKKRQSFQARLMDVKERISKKEGDEAALKLELEKIENEGKALDREENELLKKEKKMPWNVDTISKPGFEKTVINTKPARSADENLTEEEREQRMKQFVKKNEQLCKQYGMLRKYDDSKRFLQQHVELVCEETANYLVIWSINLEMEKKHDLMAHVAHQCICMQYILELAKQLDRDPRACFSSFFSKIQQCDPEYRAQFESEIEGFKERIQKRAQEKLQEIIAEVEEEEKRERLGPGGLDPADVFESLPDELKACFESRDVEQLQKIIATMPVEEAKYHMKRCVDSGLWVPNAADATQEDDETEAKADNAADTAKPKATEDATEKDKSKSGKEEPIYSGVSTNDLD</sequence>
<dbReference type="InterPro" id="IPR013855">
    <property type="entry name" value="Cdc37_N_dom"/>
</dbReference>
<keyword evidence="11" id="KW-1185">Reference proteome</keyword>
<feature type="compositionally biased region" description="Basic and acidic residues" evidence="7">
    <location>
        <begin position="353"/>
        <end position="384"/>
    </location>
</feature>
<dbReference type="Pfam" id="PF08564">
    <property type="entry name" value="CDC37_C"/>
    <property type="match status" value="1"/>
</dbReference>
<dbReference type="SUPFAM" id="SSF101391">
    <property type="entry name" value="Hsp90 co-chaperone CDC37"/>
    <property type="match status" value="1"/>
</dbReference>
<dbReference type="SMART" id="SM01071">
    <property type="entry name" value="CDC37_N"/>
    <property type="match status" value="1"/>
</dbReference>
<gene>
    <name evidence="12" type="primary">LOC108614218</name>
</gene>
<dbReference type="InterPro" id="IPR013874">
    <property type="entry name" value="Cdc37_Hsp90-bd"/>
</dbReference>
<accession>A0ABM1P928</accession>
<feature type="domain" description="Cdc37 C-terminal" evidence="8">
    <location>
        <begin position="282"/>
        <end position="375"/>
    </location>
</feature>
<feature type="coiled-coil region" evidence="6">
    <location>
        <begin position="245"/>
        <end position="280"/>
    </location>
</feature>
<dbReference type="Pfam" id="PF03234">
    <property type="entry name" value="CDC37_N"/>
    <property type="match status" value="1"/>
</dbReference>
<protein>
    <recommendedName>
        <fullName evidence="5">Hsp90 chaperone protein kinase-targeting subunit</fullName>
    </recommendedName>
</protein>
<evidence type="ECO:0000256" key="7">
    <source>
        <dbReference type="SAM" id="MobiDB-lite"/>
    </source>
</evidence>
<dbReference type="PANTHER" id="PTHR12800">
    <property type="entry name" value="CDC37-RELATED"/>
    <property type="match status" value="1"/>
</dbReference>
<keyword evidence="6" id="KW-0175">Coiled coil</keyword>
<evidence type="ECO:0000256" key="6">
    <source>
        <dbReference type="SAM" id="Coils"/>
    </source>
</evidence>
<dbReference type="GeneID" id="108614218"/>
<name>A0ABM1P928_DROAR</name>
<dbReference type="Gene3D" id="6.10.140.250">
    <property type="match status" value="1"/>
</dbReference>
<evidence type="ECO:0000256" key="1">
    <source>
        <dbReference type="ARBA" id="ARBA00004496"/>
    </source>
</evidence>
<evidence type="ECO:0000313" key="12">
    <source>
        <dbReference type="RefSeq" id="XP_017863714.1"/>
    </source>
</evidence>
<reference evidence="11" key="2">
    <citation type="journal article" date="2016" name="G3 (Bethesda)">
        <title>Genome Evolution in Three Species of Cactophilic Drosophila.</title>
        <authorList>
            <person name="Sanchez-Flores A."/>
            <person name="Penazola F."/>
            <person name="Carpinteyro-Ponce J."/>
            <person name="Nazario-Yepiz N."/>
            <person name="Abreu-Goodger C."/>
            <person name="Machado C.A."/>
            <person name="Markow T.A."/>
        </authorList>
    </citation>
    <scope>NUCLEOTIDE SEQUENCE [LARGE SCALE GENOMIC DNA]</scope>
</reference>
<dbReference type="SMART" id="SM01070">
    <property type="entry name" value="CDC37_M"/>
    <property type="match status" value="1"/>
</dbReference>
<evidence type="ECO:0000256" key="5">
    <source>
        <dbReference type="ARBA" id="ARBA00031396"/>
    </source>
</evidence>
<feature type="coiled-coil region" evidence="6">
    <location>
        <begin position="33"/>
        <end position="105"/>
    </location>
</feature>
<evidence type="ECO:0000256" key="4">
    <source>
        <dbReference type="ARBA" id="ARBA00023186"/>
    </source>
</evidence>
<evidence type="ECO:0000313" key="11">
    <source>
        <dbReference type="Proteomes" id="UP000694904"/>
    </source>
</evidence>
<feature type="compositionally biased region" description="Basic and acidic residues" evidence="7">
    <location>
        <begin position="1"/>
        <end position="11"/>
    </location>
</feature>
<evidence type="ECO:0000259" key="8">
    <source>
        <dbReference type="SMART" id="SM01069"/>
    </source>
</evidence>
<evidence type="ECO:0000259" key="10">
    <source>
        <dbReference type="SMART" id="SM01071"/>
    </source>
</evidence>
<proteinExistence type="inferred from homology"/>
<feature type="region of interest" description="Disordered" evidence="7">
    <location>
        <begin position="1"/>
        <end position="25"/>
    </location>
</feature>
<feature type="domain" description="Cdc37 N-terminal" evidence="10">
    <location>
        <begin position="1"/>
        <end position="121"/>
    </location>
</feature>
<dbReference type="RefSeq" id="XP_017863714.1">
    <property type="nucleotide sequence ID" value="XM_018008225.1"/>
</dbReference>
<evidence type="ECO:0000259" key="9">
    <source>
        <dbReference type="SMART" id="SM01070"/>
    </source>
</evidence>